<feature type="region of interest" description="Disordered" evidence="2">
    <location>
        <begin position="880"/>
        <end position="920"/>
    </location>
</feature>
<feature type="compositionally biased region" description="Low complexity" evidence="2">
    <location>
        <begin position="753"/>
        <end position="770"/>
    </location>
</feature>
<evidence type="ECO:0000256" key="2">
    <source>
        <dbReference type="SAM" id="MobiDB-lite"/>
    </source>
</evidence>
<feature type="domain" description="Rho-GAP" evidence="3">
    <location>
        <begin position="259"/>
        <end position="467"/>
    </location>
</feature>
<feature type="compositionally biased region" description="Polar residues" evidence="2">
    <location>
        <begin position="585"/>
        <end position="610"/>
    </location>
</feature>
<dbReference type="Gene3D" id="1.10.555.10">
    <property type="entry name" value="Rho GTPase activation protein"/>
    <property type="match status" value="1"/>
</dbReference>
<dbReference type="PANTHER" id="PTHR12635">
    <property type="entry name" value="RHO-GTPASE-ACTIVATING PROTEIN 6 FAMILY MEMBER"/>
    <property type="match status" value="1"/>
</dbReference>
<dbReference type="Proteomes" id="UP000230750">
    <property type="component" value="Unassembled WGS sequence"/>
</dbReference>
<dbReference type="GO" id="GO:0007165">
    <property type="term" value="P:signal transduction"/>
    <property type="evidence" value="ECO:0007669"/>
    <property type="project" value="InterPro"/>
</dbReference>
<evidence type="ECO:0000256" key="1">
    <source>
        <dbReference type="ARBA" id="ARBA00022468"/>
    </source>
</evidence>
<keyword evidence="5" id="KW-1185">Reference proteome</keyword>
<protein>
    <submittedName>
        <fullName evidence="4">Putative rho GTPase-activating protein 6 isoform X2</fullName>
    </submittedName>
</protein>
<feature type="region of interest" description="Disordered" evidence="2">
    <location>
        <begin position="558"/>
        <end position="644"/>
    </location>
</feature>
<feature type="compositionally biased region" description="Low complexity" evidence="2">
    <location>
        <begin position="1"/>
        <end position="14"/>
    </location>
</feature>
<feature type="compositionally biased region" description="Polar residues" evidence="2">
    <location>
        <begin position="938"/>
        <end position="950"/>
    </location>
</feature>
<name>A0A2G8KVC6_STIJA</name>
<dbReference type="PANTHER" id="PTHR12635:SF7">
    <property type="entry name" value="RHO GTPASE ACTIVATING PROTEIN 6-RELATED"/>
    <property type="match status" value="1"/>
</dbReference>
<dbReference type="SMART" id="SM00324">
    <property type="entry name" value="RhoGAP"/>
    <property type="match status" value="1"/>
</dbReference>
<accession>A0A2G8KVC6</accession>
<feature type="region of interest" description="Disordered" evidence="2">
    <location>
        <begin position="938"/>
        <end position="988"/>
    </location>
</feature>
<dbReference type="InterPro" id="IPR008936">
    <property type="entry name" value="Rho_GTPase_activation_prot"/>
</dbReference>
<feature type="region of interest" description="Disordered" evidence="2">
    <location>
        <begin position="216"/>
        <end position="235"/>
    </location>
</feature>
<keyword evidence="1" id="KW-0343">GTPase activation</keyword>
<comment type="caution">
    <text evidence="4">The sequence shown here is derived from an EMBL/GenBank/DDBJ whole genome shotgun (WGS) entry which is preliminary data.</text>
</comment>
<dbReference type="PROSITE" id="PS50238">
    <property type="entry name" value="RHOGAP"/>
    <property type="match status" value="1"/>
</dbReference>
<dbReference type="InterPro" id="IPR037863">
    <property type="entry name" value="RHOGAP6/36"/>
</dbReference>
<feature type="compositionally biased region" description="Acidic residues" evidence="2">
    <location>
        <begin position="575"/>
        <end position="584"/>
    </location>
</feature>
<dbReference type="SUPFAM" id="SSF48350">
    <property type="entry name" value="GTPase activation domain, GAP"/>
    <property type="match status" value="1"/>
</dbReference>
<feature type="compositionally biased region" description="Low complexity" evidence="2">
    <location>
        <begin position="25"/>
        <end position="39"/>
    </location>
</feature>
<reference evidence="4 5" key="1">
    <citation type="journal article" date="2017" name="PLoS Biol.">
        <title>The sea cucumber genome provides insights into morphological evolution and visceral regeneration.</title>
        <authorList>
            <person name="Zhang X."/>
            <person name="Sun L."/>
            <person name="Yuan J."/>
            <person name="Sun Y."/>
            <person name="Gao Y."/>
            <person name="Zhang L."/>
            <person name="Li S."/>
            <person name="Dai H."/>
            <person name="Hamel J.F."/>
            <person name="Liu C."/>
            <person name="Yu Y."/>
            <person name="Liu S."/>
            <person name="Lin W."/>
            <person name="Guo K."/>
            <person name="Jin S."/>
            <person name="Xu P."/>
            <person name="Storey K.B."/>
            <person name="Huan P."/>
            <person name="Zhang T."/>
            <person name="Zhou Y."/>
            <person name="Zhang J."/>
            <person name="Lin C."/>
            <person name="Li X."/>
            <person name="Xing L."/>
            <person name="Huo D."/>
            <person name="Sun M."/>
            <person name="Wang L."/>
            <person name="Mercier A."/>
            <person name="Li F."/>
            <person name="Yang H."/>
            <person name="Xiang J."/>
        </authorList>
    </citation>
    <scope>NUCLEOTIDE SEQUENCE [LARGE SCALE GENOMIC DNA]</scope>
    <source>
        <strain evidence="4">Shaxun</strain>
        <tissue evidence="4">Muscle</tissue>
    </source>
</reference>
<evidence type="ECO:0000313" key="4">
    <source>
        <dbReference type="EMBL" id="PIK51949.1"/>
    </source>
</evidence>
<gene>
    <name evidence="4" type="ORF">BSL78_11157</name>
</gene>
<dbReference type="STRING" id="307972.A0A2G8KVC6"/>
<dbReference type="InterPro" id="IPR000198">
    <property type="entry name" value="RhoGAP_dom"/>
</dbReference>
<dbReference type="GO" id="GO:0005096">
    <property type="term" value="F:GTPase activator activity"/>
    <property type="evidence" value="ECO:0007669"/>
    <property type="project" value="UniProtKB-KW"/>
</dbReference>
<feature type="region of interest" description="Disordered" evidence="2">
    <location>
        <begin position="1"/>
        <end position="55"/>
    </location>
</feature>
<feature type="region of interest" description="Disordered" evidence="2">
    <location>
        <begin position="725"/>
        <end position="770"/>
    </location>
</feature>
<organism evidence="4 5">
    <name type="scientific">Stichopus japonicus</name>
    <name type="common">Sea cucumber</name>
    <dbReference type="NCBI Taxonomy" id="307972"/>
    <lineage>
        <taxon>Eukaryota</taxon>
        <taxon>Metazoa</taxon>
        <taxon>Echinodermata</taxon>
        <taxon>Eleutherozoa</taxon>
        <taxon>Echinozoa</taxon>
        <taxon>Holothuroidea</taxon>
        <taxon>Aspidochirotacea</taxon>
        <taxon>Aspidochirotida</taxon>
        <taxon>Stichopodidae</taxon>
        <taxon>Apostichopus</taxon>
    </lineage>
</organism>
<dbReference type="EMBL" id="MRZV01000349">
    <property type="protein sequence ID" value="PIK51949.1"/>
    <property type="molecule type" value="Genomic_DNA"/>
</dbReference>
<dbReference type="OrthoDB" id="10024839at2759"/>
<evidence type="ECO:0000313" key="5">
    <source>
        <dbReference type="Proteomes" id="UP000230750"/>
    </source>
</evidence>
<dbReference type="AlphaFoldDB" id="A0A2G8KVC6"/>
<evidence type="ECO:0000259" key="3">
    <source>
        <dbReference type="PROSITE" id="PS50238"/>
    </source>
</evidence>
<proteinExistence type="predicted"/>
<sequence length="1093" mass="120658">MKASSNPSSSTSGKSEGDMKGGTESPDLTTSPPSSPSGLRRGKVTGAPSGSSRLMPRKLWKGKAYKPASPAGSYDILQPTWSPLGNGVWESTKGRRLQLSPKALIHLSDVERRHLKIVAQQKLQQLNLGPVNIPRDLSELKKKKGGLLKGGRNKATNFFDSWRESKDSKDNSPLIFGIPIEKCLQNDQDLRQIEAHKSRERRESLDLALSVGLQTRRKSSRSLHSPQLSRKSSDSSTALLEALSLSSTVNESHRRARRASLAPNADLKIPRVVSACFRFIEAYGLRTEGIFRVSGSKKRVRQIRESYDKGEVVIFTRDQSPHDVGALLKEYFRDLPEPLLTRDLYNIFTSLTKFDTFEEKLSTIRLGACLLPVVHRDVLFSLMKFLSKVADEAGKDHDSQGNEVGGNKMNAQNLGTLFGPNILKKTKGGLAPEKDKDLHADAVAHVERTRDVIITACFLIQHYKEIYQIPVSLQEEVLRAISETDPDALDFILNQRTTEMSFTGQPTQDEPPASTTNNFGISPTDTTSSSSGTFPCVIEDSSLASLSTIEDLVNENNFSDFDANIPSRGSSDSLDALEEEEDDTTVNSEDFTTIPVSNNFNHNSRRSGTAQAREWNGTETRNERNLSNGPIDGPGTLASRSPNLNRRENSLQGVDATVLDGTSADLVAPPHRPVKRGSIGLYAETMLALGIRPDPSEKTRSVDERQIADVNSNVTKAVNDPCFTCSKEREGYNYPRRSTSPSPPSYRDRSRDTQSPISSSSMSGSTSSSNASLVYVDAASSDVESKQKQLPDYDEVLKIKELGVKNYVTVNSSKYFVPVPHLKEDATPPDADGVQDHIAADSPSKLDFDKITCGDRSLPPYNKIRRRDYVVKDKHYQSLPPAYHTTHRTPQDPPRVPSPLTSRRAFPTSPPSFENVPSRESPITANMSVSRDGHYSPITSPLPSRRQVTAASPLVGHVPSRESPIPKNMSTPKEGRYSPVTSPLTSRRAVGITRGNRLREVTSPVLSRKTGVTSPRVTRKPLVQAPERRESPLLAWDHHDPTEMGTGPKEHSNKVASQVLLRDFPPKISLYHNWDFLDLNDEDGEFDGPETYV</sequence>
<dbReference type="Pfam" id="PF00620">
    <property type="entry name" value="RhoGAP"/>
    <property type="match status" value="1"/>
</dbReference>